<keyword evidence="1 9" id="KW-0963">Cytoplasm</keyword>
<dbReference type="Gene3D" id="3.40.50.300">
    <property type="entry name" value="P-loop containing nucleotide triphosphate hydrolases"/>
    <property type="match status" value="1"/>
</dbReference>
<dbReference type="GO" id="GO:0005524">
    <property type="term" value="F:ATP binding"/>
    <property type="evidence" value="ECO:0007669"/>
    <property type="project" value="UniProtKB-UniRule"/>
</dbReference>
<feature type="binding site" evidence="9">
    <location>
        <position position="51"/>
    </location>
    <ligand>
        <name>ATP</name>
        <dbReference type="ChEBI" id="CHEBI:30616"/>
    </ligand>
</feature>
<organism evidence="10">
    <name type="scientific">Hydrogenobacter sp</name>
    <dbReference type="NCBI Taxonomy" id="2152829"/>
    <lineage>
        <taxon>Bacteria</taxon>
        <taxon>Pseudomonadati</taxon>
        <taxon>Aquificota</taxon>
        <taxon>Aquificia</taxon>
        <taxon>Aquificales</taxon>
        <taxon>Aquificaceae</taxon>
        <taxon>Hydrogenobacter</taxon>
    </lineage>
</organism>
<evidence type="ECO:0000256" key="7">
    <source>
        <dbReference type="ARBA" id="ARBA00022842"/>
    </source>
</evidence>
<dbReference type="PANTHER" id="PTHR43210">
    <property type="entry name" value="DETHIOBIOTIN SYNTHETASE"/>
    <property type="match status" value="1"/>
</dbReference>
<accession>A0A7C2Z3T2</accession>
<sequence>MKFRPILITATDTGVGKTFISYNLVYALREKGIKVGYLKPVETDVKDIPQDGALLASLTGQSLEEVVPVRFSLPLAPYAGILEEGKDFSLEDLRRHYERLLEKYELLIVEGAGGVAVPIKKDYNYVNLAKDWNLRTLLVARAGLGTINHTFLSWYYMKSMGLEPIGIVMNGFEGKDVSERTNPLIIRELTGLKPLEIPKVEGLILPSEYRNLLAELVGF</sequence>
<proteinExistence type="inferred from homology"/>
<dbReference type="HAMAP" id="MF_00336">
    <property type="entry name" value="BioD"/>
    <property type="match status" value="1"/>
</dbReference>
<comment type="cofactor">
    <cofactor evidence="9">
        <name>Mg(2+)</name>
        <dbReference type="ChEBI" id="CHEBI:18420"/>
    </cofactor>
</comment>
<comment type="caution">
    <text evidence="10">The sequence shown here is derived from an EMBL/GenBank/DDBJ whole genome shotgun (WGS) entry which is preliminary data.</text>
</comment>
<dbReference type="GO" id="GO:0004141">
    <property type="term" value="F:dethiobiotin synthase activity"/>
    <property type="evidence" value="ECO:0007669"/>
    <property type="project" value="UniProtKB-UniRule"/>
</dbReference>
<dbReference type="AlphaFoldDB" id="A0A7C2Z3T2"/>
<keyword evidence="4 9" id="KW-0547">Nucleotide-binding</keyword>
<comment type="catalytic activity">
    <reaction evidence="9">
        <text>(7R,8S)-7,8-diammoniononanoate + CO2 + ATP = (4R,5S)-dethiobiotin + ADP + phosphate + 3 H(+)</text>
        <dbReference type="Rhea" id="RHEA:15805"/>
        <dbReference type="ChEBI" id="CHEBI:15378"/>
        <dbReference type="ChEBI" id="CHEBI:16526"/>
        <dbReference type="ChEBI" id="CHEBI:30616"/>
        <dbReference type="ChEBI" id="CHEBI:43474"/>
        <dbReference type="ChEBI" id="CHEBI:149469"/>
        <dbReference type="ChEBI" id="CHEBI:149473"/>
        <dbReference type="ChEBI" id="CHEBI:456216"/>
        <dbReference type="EC" id="6.3.3.3"/>
    </reaction>
</comment>
<evidence type="ECO:0000256" key="9">
    <source>
        <dbReference type="HAMAP-Rule" id="MF_00336"/>
    </source>
</evidence>
<evidence type="ECO:0000256" key="1">
    <source>
        <dbReference type="ARBA" id="ARBA00022490"/>
    </source>
</evidence>
<gene>
    <name evidence="9 10" type="primary">bioD</name>
    <name evidence="10" type="ORF">ENO47_06625</name>
</gene>
<dbReference type="GO" id="GO:0000287">
    <property type="term" value="F:magnesium ion binding"/>
    <property type="evidence" value="ECO:0007669"/>
    <property type="project" value="UniProtKB-UniRule"/>
</dbReference>
<feature type="active site" evidence="9">
    <location>
        <position position="39"/>
    </location>
</feature>
<evidence type="ECO:0000256" key="6">
    <source>
        <dbReference type="ARBA" id="ARBA00022840"/>
    </source>
</evidence>
<comment type="similarity">
    <text evidence="9">Belongs to the dethiobiotin synthetase family.</text>
</comment>
<dbReference type="EC" id="6.3.3.3" evidence="9"/>
<dbReference type="CDD" id="cd03109">
    <property type="entry name" value="DTBS"/>
    <property type="match status" value="1"/>
</dbReference>
<dbReference type="SUPFAM" id="SSF52540">
    <property type="entry name" value="P-loop containing nucleoside triphosphate hydrolases"/>
    <property type="match status" value="1"/>
</dbReference>
<comment type="function">
    <text evidence="9">Catalyzes a mechanistically unusual reaction, the ATP-dependent insertion of CO2 between the N7 and N8 nitrogen atoms of 7,8-diaminopelargonic acid (DAPA, also called 7,8-diammoniononanoate) to form a ureido ring.</text>
</comment>
<evidence type="ECO:0000256" key="4">
    <source>
        <dbReference type="ARBA" id="ARBA00022741"/>
    </source>
</evidence>
<comment type="caution">
    <text evidence="9">Lacks conserved residue(s) required for the propagation of feature annotation.</text>
</comment>
<dbReference type="PIRSF" id="PIRSF006755">
    <property type="entry name" value="DTB_synth"/>
    <property type="match status" value="1"/>
</dbReference>
<keyword evidence="2 9" id="KW-0436">Ligase</keyword>
<dbReference type="EMBL" id="DSFP01000058">
    <property type="protein sequence ID" value="HEW46323.1"/>
    <property type="molecule type" value="Genomic_DNA"/>
</dbReference>
<dbReference type="GO" id="GO:0005829">
    <property type="term" value="C:cytosol"/>
    <property type="evidence" value="ECO:0007669"/>
    <property type="project" value="TreeGrafter"/>
</dbReference>
<comment type="catalytic activity">
    <reaction evidence="8">
        <text>(7R,8S)-8-amino-7-(carboxyamino)nonanoate + ATP = (4R,5S)-dethiobiotin + ADP + phosphate + H(+)</text>
        <dbReference type="Rhea" id="RHEA:63684"/>
        <dbReference type="ChEBI" id="CHEBI:15378"/>
        <dbReference type="ChEBI" id="CHEBI:30616"/>
        <dbReference type="ChEBI" id="CHEBI:43474"/>
        <dbReference type="ChEBI" id="CHEBI:149470"/>
        <dbReference type="ChEBI" id="CHEBI:149473"/>
        <dbReference type="ChEBI" id="CHEBI:456216"/>
    </reaction>
</comment>
<feature type="binding site" evidence="9">
    <location>
        <position position="51"/>
    </location>
    <ligand>
        <name>Mg(2+)</name>
        <dbReference type="ChEBI" id="CHEBI:18420"/>
    </ligand>
</feature>
<keyword evidence="3 9" id="KW-0479">Metal-binding</keyword>
<reference evidence="10" key="1">
    <citation type="journal article" date="2020" name="mSystems">
        <title>Genome- and Community-Level Interaction Insights into Carbon Utilization and Element Cycling Functions of Hydrothermarchaeota in Hydrothermal Sediment.</title>
        <authorList>
            <person name="Zhou Z."/>
            <person name="Liu Y."/>
            <person name="Xu W."/>
            <person name="Pan J."/>
            <person name="Luo Z.H."/>
            <person name="Li M."/>
        </authorList>
    </citation>
    <scope>NUCLEOTIDE SEQUENCE [LARGE SCALE GENOMIC DNA]</scope>
    <source>
        <strain evidence="10">SpSt-132</strain>
    </source>
</reference>
<dbReference type="InterPro" id="IPR004472">
    <property type="entry name" value="DTB_synth_BioD"/>
</dbReference>
<name>A0A7C2Z3T2_9AQUI</name>
<keyword evidence="7 9" id="KW-0460">Magnesium</keyword>
<feature type="binding site" evidence="9">
    <location>
        <begin position="110"/>
        <end position="113"/>
    </location>
    <ligand>
        <name>ATP</name>
        <dbReference type="ChEBI" id="CHEBI:30616"/>
    </ligand>
</feature>
<dbReference type="NCBIfam" id="TIGR00347">
    <property type="entry name" value="bioD"/>
    <property type="match status" value="1"/>
</dbReference>
<comment type="pathway">
    <text evidence="9">Cofactor biosynthesis; biotin biosynthesis; biotin from 7,8-diaminononanoate: step 1/2.</text>
</comment>
<feature type="binding site" evidence="9">
    <location>
        <position position="18"/>
    </location>
    <ligand>
        <name>Mg(2+)</name>
        <dbReference type="ChEBI" id="CHEBI:18420"/>
    </ligand>
</feature>
<keyword evidence="5 9" id="KW-0093">Biotin biosynthesis</keyword>
<evidence type="ECO:0000256" key="2">
    <source>
        <dbReference type="ARBA" id="ARBA00022598"/>
    </source>
</evidence>
<dbReference type="GO" id="GO:0009102">
    <property type="term" value="P:biotin biosynthetic process"/>
    <property type="evidence" value="ECO:0007669"/>
    <property type="project" value="UniProtKB-UniRule"/>
</dbReference>
<protein>
    <recommendedName>
        <fullName evidence="9">ATP-dependent dethiobiotin synthetase BioD</fullName>
        <ecNumber evidence="9">6.3.3.3</ecNumber>
    </recommendedName>
    <alternativeName>
        <fullName evidence="9">DTB synthetase</fullName>
        <shortName evidence="9">DTBS</shortName>
    </alternativeName>
    <alternativeName>
        <fullName evidence="9">Dethiobiotin synthase</fullName>
    </alternativeName>
</protein>
<dbReference type="UniPathway" id="UPA00078">
    <property type="reaction ID" value="UER00161"/>
</dbReference>
<feature type="binding site" evidence="9">
    <location>
        <position position="43"/>
    </location>
    <ligand>
        <name>substrate</name>
    </ligand>
</feature>
<keyword evidence="6 9" id="KW-0067">ATP-binding</keyword>
<comment type="subcellular location">
    <subcellularLocation>
        <location evidence="9">Cytoplasm</location>
    </subcellularLocation>
</comment>
<dbReference type="Pfam" id="PF13500">
    <property type="entry name" value="AAA_26"/>
    <property type="match status" value="1"/>
</dbReference>
<evidence type="ECO:0000256" key="3">
    <source>
        <dbReference type="ARBA" id="ARBA00022723"/>
    </source>
</evidence>
<comment type="subunit">
    <text evidence="9">Homodimer.</text>
</comment>
<evidence type="ECO:0000313" key="10">
    <source>
        <dbReference type="EMBL" id="HEW46323.1"/>
    </source>
</evidence>
<feature type="binding site" evidence="9">
    <location>
        <position position="110"/>
    </location>
    <ligand>
        <name>Mg(2+)</name>
        <dbReference type="ChEBI" id="CHEBI:18420"/>
    </ligand>
</feature>
<dbReference type="PANTHER" id="PTHR43210:SF2">
    <property type="entry name" value="ATP-DEPENDENT DETHIOBIOTIN SYNTHETASE BIOD 2"/>
    <property type="match status" value="1"/>
</dbReference>
<evidence type="ECO:0000256" key="8">
    <source>
        <dbReference type="ARBA" id="ARBA00047386"/>
    </source>
</evidence>
<dbReference type="InterPro" id="IPR027417">
    <property type="entry name" value="P-loop_NTPase"/>
</dbReference>
<feature type="binding site" evidence="9">
    <location>
        <begin position="14"/>
        <end position="19"/>
    </location>
    <ligand>
        <name>ATP</name>
        <dbReference type="ChEBI" id="CHEBI:30616"/>
    </ligand>
</feature>
<evidence type="ECO:0000256" key="5">
    <source>
        <dbReference type="ARBA" id="ARBA00022756"/>
    </source>
</evidence>